<evidence type="ECO:0000256" key="6">
    <source>
        <dbReference type="SAM" id="MobiDB-lite"/>
    </source>
</evidence>
<feature type="region of interest" description="Disordered" evidence="6">
    <location>
        <begin position="385"/>
        <end position="428"/>
    </location>
</feature>
<gene>
    <name evidence="8" type="ORF">CA54_32470</name>
</gene>
<feature type="transmembrane region" description="Helical" evidence="7">
    <location>
        <begin position="62"/>
        <end position="85"/>
    </location>
</feature>
<feature type="transmembrane region" description="Helical" evidence="7">
    <location>
        <begin position="230"/>
        <end position="256"/>
    </location>
</feature>
<proteinExistence type="inferred from homology"/>
<comment type="subcellular location">
    <subcellularLocation>
        <location evidence="1">Membrane</location>
        <topology evidence="1">Multi-pass membrane protein</topology>
    </subcellularLocation>
</comment>
<feature type="transmembrane region" description="Helical" evidence="7">
    <location>
        <begin position="177"/>
        <end position="200"/>
    </location>
</feature>
<sequence length="428" mass="47221">MARLVSLIVLTVLIVFLGITFFQVIAPFLLPLFLAGVVALLCQPMFRYFLTRTNDKTHWAAGLTTAAILAIIFVPLATGTVIATAELYTFAQKRLEPAQWKPAYGKFRERFDADEIIDSVYDSFSPPPTDKDQLAEWETRRDRFHEQVETNIRANTKAALNRVAERTMGFAASTFGIVGRIVSGVIGGLMFIIGLFYFLADGPVLLAATRELIPVNQDYQQQLLHRFNKVIRAVVLATFAAALGQGVATAAVLYFFVGHFFLLSIVCTLTAMVPLIGTWLVWAPVAIWLAADGHWGSALFVTAYGTIFIGTLDNIIRTYVLHSDAKLHPLLAFVSVLGGLQAMGLWGIFVGPTVASCLHALIKIFNTELKAFSEEKFANIKAKTASDMTHNTIPPDMAGEEKTPPPATPEQPESKPPKKRPAKRRRKR</sequence>
<keyword evidence="9" id="KW-1185">Reference proteome</keyword>
<feature type="transmembrane region" description="Helical" evidence="7">
    <location>
        <begin position="262"/>
        <end position="291"/>
    </location>
</feature>
<evidence type="ECO:0000256" key="5">
    <source>
        <dbReference type="ARBA" id="ARBA00023136"/>
    </source>
</evidence>
<dbReference type="Pfam" id="PF01594">
    <property type="entry name" value="AI-2E_transport"/>
    <property type="match status" value="1"/>
</dbReference>
<evidence type="ECO:0000256" key="4">
    <source>
        <dbReference type="ARBA" id="ARBA00022989"/>
    </source>
</evidence>
<keyword evidence="5 7" id="KW-0472">Membrane</keyword>
<feature type="compositionally biased region" description="Basic residues" evidence="6">
    <location>
        <begin position="417"/>
        <end position="428"/>
    </location>
</feature>
<feature type="transmembrane region" description="Helical" evidence="7">
    <location>
        <begin position="32"/>
        <end position="50"/>
    </location>
</feature>
<reference evidence="8 9" key="1">
    <citation type="submission" date="2019-02" db="EMBL/GenBank/DDBJ databases">
        <title>Deep-cultivation of Planctomycetes and their phenomic and genomic characterization uncovers novel biology.</title>
        <authorList>
            <person name="Wiegand S."/>
            <person name="Jogler M."/>
            <person name="Boedeker C."/>
            <person name="Pinto D."/>
            <person name="Vollmers J."/>
            <person name="Rivas-Marin E."/>
            <person name="Kohn T."/>
            <person name="Peeters S.H."/>
            <person name="Heuer A."/>
            <person name="Rast P."/>
            <person name="Oberbeckmann S."/>
            <person name="Bunk B."/>
            <person name="Jeske O."/>
            <person name="Meyerdierks A."/>
            <person name="Storesund J.E."/>
            <person name="Kallscheuer N."/>
            <person name="Luecker S."/>
            <person name="Lage O.M."/>
            <person name="Pohl T."/>
            <person name="Merkel B.J."/>
            <person name="Hornburger P."/>
            <person name="Mueller R.-W."/>
            <person name="Bruemmer F."/>
            <person name="Labrenz M."/>
            <person name="Spormann A.M."/>
            <person name="Op Den Camp H."/>
            <person name="Overmann J."/>
            <person name="Amann R."/>
            <person name="Jetten M.S.M."/>
            <person name="Mascher T."/>
            <person name="Medema M.H."/>
            <person name="Devos D.P."/>
            <person name="Kaster A.-K."/>
            <person name="Ovreas L."/>
            <person name="Rohde M."/>
            <person name="Galperin M.Y."/>
            <person name="Jogler C."/>
        </authorList>
    </citation>
    <scope>NUCLEOTIDE SEQUENCE [LARGE SCALE GENOMIC DNA]</scope>
    <source>
        <strain evidence="8 9">CA54</strain>
    </source>
</reference>
<organism evidence="8 9">
    <name type="scientific">Symmachiella macrocystis</name>
    <dbReference type="NCBI Taxonomy" id="2527985"/>
    <lineage>
        <taxon>Bacteria</taxon>
        <taxon>Pseudomonadati</taxon>
        <taxon>Planctomycetota</taxon>
        <taxon>Planctomycetia</taxon>
        <taxon>Planctomycetales</taxon>
        <taxon>Planctomycetaceae</taxon>
        <taxon>Symmachiella</taxon>
    </lineage>
</organism>
<feature type="transmembrane region" description="Helical" evidence="7">
    <location>
        <begin position="298"/>
        <end position="320"/>
    </location>
</feature>
<dbReference type="PANTHER" id="PTHR21716">
    <property type="entry name" value="TRANSMEMBRANE PROTEIN"/>
    <property type="match status" value="1"/>
</dbReference>
<evidence type="ECO:0000256" key="7">
    <source>
        <dbReference type="SAM" id="Phobius"/>
    </source>
</evidence>
<accession>A0A5C6BSJ3</accession>
<comment type="caution">
    <text evidence="8">The sequence shown here is derived from an EMBL/GenBank/DDBJ whole genome shotgun (WGS) entry which is preliminary data.</text>
</comment>
<evidence type="ECO:0000256" key="3">
    <source>
        <dbReference type="ARBA" id="ARBA00022692"/>
    </source>
</evidence>
<dbReference type="Proteomes" id="UP000320735">
    <property type="component" value="Unassembled WGS sequence"/>
</dbReference>
<feature type="transmembrane region" description="Helical" evidence="7">
    <location>
        <begin position="7"/>
        <end position="26"/>
    </location>
</feature>
<protein>
    <submittedName>
        <fullName evidence="8">Putative inner membrane protein</fullName>
    </submittedName>
</protein>
<name>A0A5C6BSJ3_9PLAN</name>
<dbReference type="InterPro" id="IPR002549">
    <property type="entry name" value="AI-2E-like"/>
</dbReference>
<keyword evidence="4 7" id="KW-1133">Transmembrane helix</keyword>
<evidence type="ECO:0000256" key="2">
    <source>
        <dbReference type="ARBA" id="ARBA00009773"/>
    </source>
</evidence>
<dbReference type="OrthoDB" id="9815028at2"/>
<dbReference type="RefSeq" id="WP_146371708.1">
    <property type="nucleotide sequence ID" value="NZ_SJPP01000001.1"/>
</dbReference>
<dbReference type="AlphaFoldDB" id="A0A5C6BSJ3"/>
<dbReference type="GO" id="GO:0016020">
    <property type="term" value="C:membrane"/>
    <property type="evidence" value="ECO:0007669"/>
    <property type="project" value="UniProtKB-SubCell"/>
</dbReference>
<evidence type="ECO:0000313" key="8">
    <source>
        <dbReference type="EMBL" id="TWU14401.1"/>
    </source>
</evidence>
<keyword evidence="3 7" id="KW-0812">Transmembrane</keyword>
<evidence type="ECO:0000256" key="1">
    <source>
        <dbReference type="ARBA" id="ARBA00004141"/>
    </source>
</evidence>
<evidence type="ECO:0000313" key="9">
    <source>
        <dbReference type="Proteomes" id="UP000320735"/>
    </source>
</evidence>
<comment type="similarity">
    <text evidence="2">Belongs to the autoinducer-2 exporter (AI-2E) (TC 2.A.86) family.</text>
</comment>
<dbReference type="PANTHER" id="PTHR21716:SF4">
    <property type="entry name" value="TRANSMEMBRANE PROTEIN 245"/>
    <property type="match status" value="1"/>
</dbReference>
<dbReference type="EMBL" id="SJPP01000001">
    <property type="protein sequence ID" value="TWU14401.1"/>
    <property type="molecule type" value="Genomic_DNA"/>
</dbReference>